<dbReference type="GO" id="GO:0003676">
    <property type="term" value="F:nucleic acid binding"/>
    <property type="evidence" value="ECO:0007669"/>
    <property type="project" value="InterPro"/>
</dbReference>
<accession>A0A251MUY3</accession>
<dbReference type="GO" id="GO:0008270">
    <property type="term" value="F:zinc ion binding"/>
    <property type="evidence" value="ECO:0007669"/>
    <property type="project" value="InterPro"/>
</dbReference>
<feature type="domain" description="CCHC-type" evidence="1">
    <location>
        <begin position="219"/>
        <end position="235"/>
    </location>
</feature>
<dbReference type="InterPro" id="IPR036875">
    <property type="entry name" value="Znf_CCHC_sf"/>
</dbReference>
<dbReference type="Gramene" id="ONH90887">
    <property type="protein sequence ID" value="ONH90887"/>
    <property type="gene ID" value="PRUPE_8G080900"/>
</dbReference>
<dbReference type="Proteomes" id="UP000006882">
    <property type="component" value="Chromosome G8"/>
</dbReference>
<keyword evidence="3" id="KW-1185">Reference proteome</keyword>
<dbReference type="PANTHER" id="PTHR47481:SF30">
    <property type="entry name" value="CCHC-TYPE DOMAIN-CONTAINING PROTEIN"/>
    <property type="match status" value="1"/>
</dbReference>
<evidence type="ECO:0000313" key="2">
    <source>
        <dbReference type="EMBL" id="ONH90887.1"/>
    </source>
</evidence>
<evidence type="ECO:0000259" key="1">
    <source>
        <dbReference type="SMART" id="SM00343"/>
    </source>
</evidence>
<dbReference type="EMBL" id="CM007658">
    <property type="protein sequence ID" value="ONH90887.1"/>
    <property type="molecule type" value="Genomic_DNA"/>
</dbReference>
<reference evidence="2 3" key="1">
    <citation type="journal article" date="2013" name="Nat. Genet.">
        <title>The high-quality draft genome of peach (Prunus persica) identifies unique patterns of genetic diversity, domestication and genome evolution.</title>
        <authorList>
            <consortium name="International Peach Genome Initiative"/>
            <person name="Verde I."/>
            <person name="Abbott A.G."/>
            <person name="Scalabrin S."/>
            <person name="Jung S."/>
            <person name="Shu S."/>
            <person name="Marroni F."/>
            <person name="Zhebentyayeva T."/>
            <person name="Dettori M.T."/>
            <person name="Grimwood J."/>
            <person name="Cattonaro F."/>
            <person name="Zuccolo A."/>
            <person name="Rossini L."/>
            <person name="Jenkins J."/>
            <person name="Vendramin E."/>
            <person name="Meisel L.A."/>
            <person name="Decroocq V."/>
            <person name="Sosinski B."/>
            <person name="Prochnik S."/>
            <person name="Mitros T."/>
            <person name="Policriti A."/>
            <person name="Cipriani G."/>
            <person name="Dondini L."/>
            <person name="Ficklin S."/>
            <person name="Goodstein D.M."/>
            <person name="Xuan P."/>
            <person name="Del Fabbro C."/>
            <person name="Aramini V."/>
            <person name="Copetti D."/>
            <person name="Gonzalez S."/>
            <person name="Horner D.S."/>
            <person name="Falchi R."/>
            <person name="Lucas S."/>
            <person name="Mica E."/>
            <person name="Maldonado J."/>
            <person name="Lazzari B."/>
            <person name="Bielenberg D."/>
            <person name="Pirona R."/>
            <person name="Miculan M."/>
            <person name="Barakat A."/>
            <person name="Testolin R."/>
            <person name="Stella A."/>
            <person name="Tartarini S."/>
            <person name="Tonutti P."/>
            <person name="Arus P."/>
            <person name="Orellana A."/>
            <person name="Wells C."/>
            <person name="Main D."/>
            <person name="Vizzotto G."/>
            <person name="Silva H."/>
            <person name="Salamini F."/>
            <person name="Schmutz J."/>
            <person name="Morgante M."/>
            <person name="Rokhsar D.S."/>
        </authorList>
    </citation>
    <scope>NUCLEOTIDE SEQUENCE [LARGE SCALE GENOMIC DNA]</scope>
    <source>
        <strain evidence="3">cv. Nemared</strain>
    </source>
</reference>
<evidence type="ECO:0000313" key="3">
    <source>
        <dbReference type="Proteomes" id="UP000006882"/>
    </source>
</evidence>
<sequence>MASSSSIDFPSVHHVISIRLKCDNYLTWLAQIVPILRIYRLLSFVDGTSLCPPTIPDPNAKADESTFLSLLPNPEYDDWVQKYQLVFSLSSTNRLLQLHSNLLCTTCCESSITDFLDRINSIDDNLALAGALVADSDLLVMVMNNVCPLYENTIAATQAREKPINMPDLDALLLSAERGLPASHQQHFGSNIELSVLGPPPSGSTASSFGLHSAPRPLQCFNCHGFGHIAAVCPSKTFSVPSPLSRLQDITAQYPSHGGHQQWVDDTDANTHITNDLSFLSLAKQYHGSDNVGGVLGGTGVYVDRSVWHSRLGHPASSTLQFLLSHNKLPSSGSSFLCPFFSTETYSL</sequence>
<dbReference type="PANTHER" id="PTHR47481">
    <property type="match status" value="1"/>
</dbReference>
<organism evidence="2 3">
    <name type="scientific">Prunus persica</name>
    <name type="common">Peach</name>
    <name type="synonym">Amygdalus persica</name>
    <dbReference type="NCBI Taxonomy" id="3760"/>
    <lineage>
        <taxon>Eukaryota</taxon>
        <taxon>Viridiplantae</taxon>
        <taxon>Streptophyta</taxon>
        <taxon>Embryophyta</taxon>
        <taxon>Tracheophyta</taxon>
        <taxon>Spermatophyta</taxon>
        <taxon>Magnoliopsida</taxon>
        <taxon>eudicotyledons</taxon>
        <taxon>Gunneridae</taxon>
        <taxon>Pentapetalae</taxon>
        <taxon>rosids</taxon>
        <taxon>fabids</taxon>
        <taxon>Rosales</taxon>
        <taxon>Rosaceae</taxon>
        <taxon>Amygdaloideae</taxon>
        <taxon>Amygdaleae</taxon>
        <taxon>Prunus</taxon>
    </lineage>
</organism>
<dbReference type="SUPFAM" id="SSF57756">
    <property type="entry name" value="Retrovirus zinc finger-like domains"/>
    <property type="match status" value="1"/>
</dbReference>
<name>A0A251MUY3_PRUPE</name>
<dbReference type="AlphaFoldDB" id="A0A251MUY3"/>
<protein>
    <recommendedName>
        <fullName evidence="1">CCHC-type domain-containing protein</fullName>
    </recommendedName>
</protein>
<gene>
    <name evidence="2" type="ORF">PRUPE_8G080900</name>
</gene>
<dbReference type="Gene3D" id="4.10.60.10">
    <property type="entry name" value="Zinc finger, CCHC-type"/>
    <property type="match status" value="1"/>
</dbReference>
<dbReference type="InterPro" id="IPR001878">
    <property type="entry name" value="Znf_CCHC"/>
</dbReference>
<proteinExistence type="predicted"/>
<dbReference type="SMART" id="SM00343">
    <property type="entry name" value="ZnF_C2HC"/>
    <property type="match status" value="1"/>
</dbReference>